<evidence type="ECO:0000313" key="9">
    <source>
        <dbReference type="Proteomes" id="UP000249135"/>
    </source>
</evidence>
<dbReference type="NCBIfam" id="TIGR03361">
    <property type="entry name" value="VI_Rhs_Vgr"/>
    <property type="match status" value="1"/>
</dbReference>
<dbReference type="InterPro" id="IPR006531">
    <property type="entry name" value="Gp5/Vgr_OB"/>
</dbReference>
<feature type="region of interest" description="Disordered" evidence="4">
    <location>
        <begin position="45"/>
        <end position="65"/>
    </location>
</feature>
<evidence type="ECO:0000259" key="7">
    <source>
        <dbReference type="Pfam" id="PF13296"/>
    </source>
</evidence>
<dbReference type="InterPro" id="IPR050708">
    <property type="entry name" value="T6SS_VgrG/RHS"/>
</dbReference>
<name>A0A2W5RXB5_VARPD</name>
<dbReference type="InterPro" id="IPR028244">
    <property type="entry name" value="T6SS_Rhs_Vgr_dom"/>
</dbReference>
<reference evidence="8 9" key="1">
    <citation type="submission" date="2017-08" db="EMBL/GenBank/DDBJ databases">
        <title>Infants hospitalized years apart are colonized by the same room-sourced microbial strains.</title>
        <authorList>
            <person name="Brooks B."/>
            <person name="Olm M.R."/>
            <person name="Firek B.A."/>
            <person name="Baker R."/>
            <person name="Thomas B.C."/>
            <person name="Morowitz M.J."/>
            <person name="Banfield J.F."/>
        </authorList>
    </citation>
    <scope>NUCLEOTIDE SEQUENCE [LARGE SCALE GENOMIC DNA]</scope>
    <source>
        <strain evidence="8">S2_005_003_R2_41</strain>
    </source>
</reference>
<organism evidence="8 9">
    <name type="scientific">Variovorax paradoxus</name>
    <dbReference type="NCBI Taxonomy" id="34073"/>
    <lineage>
        <taxon>Bacteria</taxon>
        <taxon>Pseudomonadati</taxon>
        <taxon>Pseudomonadota</taxon>
        <taxon>Betaproteobacteria</taxon>
        <taxon>Burkholderiales</taxon>
        <taxon>Comamonadaceae</taxon>
        <taxon>Variovorax</taxon>
    </lineage>
</organism>
<gene>
    <name evidence="8" type="ORF">DI563_21275</name>
</gene>
<dbReference type="Pfam" id="PF04717">
    <property type="entry name" value="Phage_base_V"/>
    <property type="match status" value="1"/>
</dbReference>
<dbReference type="SUPFAM" id="SSF69255">
    <property type="entry name" value="gp5 N-terminal domain-like"/>
    <property type="match status" value="1"/>
</dbReference>
<dbReference type="Gene3D" id="2.40.50.230">
    <property type="entry name" value="Gp5 N-terminal domain"/>
    <property type="match status" value="1"/>
</dbReference>
<feature type="domain" description="DUF2345" evidence="6">
    <location>
        <begin position="313"/>
        <end position="461"/>
    </location>
</feature>
<dbReference type="AlphaFoldDB" id="A0A2W5RXB5"/>
<evidence type="ECO:0000313" key="8">
    <source>
        <dbReference type="EMBL" id="PZQ67670.1"/>
    </source>
</evidence>
<dbReference type="InterPro" id="IPR037026">
    <property type="entry name" value="Vgr_OB-fold_dom_sf"/>
</dbReference>
<feature type="domain" description="Gp5/Type VI secretion system Vgr protein OB-fold" evidence="5">
    <location>
        <begin position="82"/>
        <end position="149"/>
    </location>
</feature>
<dbReference type="EMBL" id="QFPP01000346">
    <property type="protein sequence ID" value="PZQ67670.1"/>
    <property type="molecule type" value="Genomic_DNA"/>
</dbReference>
<feature type="domain" description="Putative type VI secretion system Rhs element associated Vgr" evidence="7">
    <location>
        <begin position="173"/>
        <end position="277"/>
    </location>
</feature>
<evidence type="ECO:0000259" key="6">
    <source>
        <dbReference type="Pfam" id="PF10106"/>
    </source>
</evidence>
<evidence type="ECO:0000256" key="1">
    <source>
        <dbReference type="ARBA" id="ARBA00004613"/>
    </source>
</evidence>
<dbReference type="InterPro" id="IPR018769">
    <property type="entry name" value="VgrG2_DUF2345"/>
</dbReference>
<comment type="similarity">
    <text evidence="2">Belongs to the VgrG protein family.</text>
</comment>
<protein>
    <submittedName>
        <fullName evidence="8">Type VI secretion system tip protein VgrG</fullName>
    </submittedName>
</protein>
<accession>A0A2W5RXB5</accession>
<proteinExistence type="inferred from homology"/>
<evidence type="ECO:0000259" key="5">
    <source>
        <dbReference type="Pfam" id="PF04717"/>
    </source>
</evidence>
<comment type="subcellular location">
    <subcellularLocation>
        <location evidence="1">Secreted</location>
    </subcellularLocation>
</comment>
<comment type="caution">
    <text evidence="8">The sequence shown here is derived from an EMBL/GenBank/DDBJ whole genome shotgun (WGS) entry which is preliminary data.</text>
</comment>
<feature type="non-terminal residue" evidence="8">
    <location>
        <position position="1"/>
    </location>
</feature>
<feature type="compositionally biased region" description="Basic and acidic residues" evidence="4">
    <location>
        <begin position="207"/>
        <end position="223"/>
    </location>
</feature>
<dbReference type="InterPro" id="IPR006533">
    <property type="entry name" value="T6SS_Vgr_RhsGE"/>
</dbReference>
<evidence type="ECO:0000256" key="2">
    <source>
        <dbReference type="ARBA" id="ARBA00005558"/>
    </source>
</evidence>
<dbReference type="Proteomes" id="UP000249135">
    <property type="component" value="Unassembled WGS sequence"/>
</dbReference>
<dbReference type="PANTHER" id="PTHR32305:SF15">
    <property type="entry name" value="PROTEIN RHSA-RELATED"/>
    <property type="match status" value="1"/>
</dbReference>
<dbReference type="Pfam" id="PF13296">
    <property type="entry name" value="T6SS_Vgr"/>
    <property type="match status" value="1"/>
</dbReference>
<evidence type="ECO:0000256" key="3">
    <source>
        <dbReference type="ARBA" id="ARBA00022525"/>
    </source>
</evidence>
<keyword evidence="3" id="KW-0964">Secreted</keyword>
<feature type="compositionally biased region" description="Basic and acidic residues" evidence="4">
    <location>
        <begin position="45"/>
        <end position="64"/>
    </location>
</feature>
<dbReference type="Pfam" id="PF10106">
    <property type="entry name" value="DUF2345"/>
    <property type="match status" value="1"/>
</dbReference>
<dbReference type="SUPFAM" id="SSF69349">
    <property type="entry name" value="Phage fibre proteins"/>
    <property type="match status" value="1"/>
</dbReference>
<feature type="region of interest" description="Disordered" evidence="4">
    <location>
        <begin position="194"/>
        <end position="223"/>
    </location>
</feature>
<dbReference type="NCBIfam" id="TIGR01646">
    <property type="entry name" value="vgr_GE"/>
    <property type="match status" value="1"/>
</dbReference>
<dbReference type="GO" id="GO:0005576">
    <property type="term" value="C:extracellular region"/>
    <property type="evidence" value="ECO:0007669"/>
    <property type="project" value="UniProtKB-SubCell"/>
</dbReference>
<evidence type="ECO:0000256" key="4">
    <source>
        <dbReference type="SAM" id="MobiDB-lite"/>
    </source>
</evidence>
<sequence length="490" mass="52674">PRQDANAEYLVLDTDFLIEDVGQDSQNKDASPDRRQTWRVKVDLTAHPVEEPLRPEHSHRKPDTHGPQVALVVGPEGQNIWTDELGRIKVQFPWDRIGQKNQHSTCWLRVSSPWAGNQLGGVHLPRIGQEVIVDFIGGDPDLPICTGRVHNQMNLPPWELPGQSALSGFRSAGGRSNHLILDDTDGQIQAQLKSDHQSSSLSLGHITRIEDNQGRKDQRGQGFELRTDGHGAVRAQDGLLITTEARGNAAQHIKSLDETAQRLKAAHGQHQGLADAAVTAKAQRRGVDQTEVAKSLQQQLDAIQGSGQADAAKGHFPELNQPHLVLASAAGIAATTAGSIHLQAGEHIAVTSEGHISLSVGKRLLASAKDGIRLFALKGGMKWIAGKGKITIEAHKDKINVIAKQNVTIKSTTESIFISAPTKVVVNGGGSFTEWSNAGILHGTMGRWIEHAASHVKMGPASMPLQPQNFKACAQEEGKADQEAGGSISA</sequence>
<dbReference type="InterPro" id="IPR017847">
    <property type="entry name" value="T6SS_RhsGE_Vgr_subset"/>
</dbReference>
<dbReference type="PANTHER" id="PTHR32305">
    <property type="match status" value="1"/>
</dbReference>